<evidence type="ECO:0000313" key="9">
    <source>
        <dbReference type="Proteomes" id="UP000199320"/>
    </source>
</evidence>
<reference evidence="9 10" key="2">
    <citation type="submission" date="2016-10" db="EMBL/GenBank/DDBJ databases">
        <authorList>
            <person name="Varghese N."/>
            <person name="Submissions S."/>
        </authorList>
    </citation>
    <scope>NUCLEOTIDE SEQUENCE [LARGE SCALE GENOMIC DNA]</scope>
    <source>
        <strain evidence="7 10">CDM_1</strain>
        <strain evidence="9">CDM_6</strain>
    </source>
</reference>
<evidence type="ECO:0000256" key="3">
    <source>
        <dbReference type="ARBA" id="ARBA00023157"/>
    </source>
</evidence>
<keyword evidence="9" id="KW-1185">Reference proteome</keyword>
<dbReference type="CDD" id="cd02947">
    <property type="entry name" value="TRX_family"/>
    <property type="match status" value="1"/>
</dbReference>
<feature type="domain" description="Thioredoxin" evidence="6">
    <location>
        <begin position="17"/>
        <end position="139"/>
    </location>
</feature>
<dbReference type="InterPro" id="IPR005746">
    <property type="entry name" value="Thioredoxin"/>
</dbReference>
<dbReference type="PANTHER" id="PTHR45663:SF11">
    <property type="entry name" value="GEO12009P1"/>
    <property type="match status" value="1"/>
</dbReference>
<dbReference type="NCBIfam" id="TIGR01068">
    <property type="entry name" value="thioredoxin"/>
    <property type="match status" value="1"/>
</dbReference>
<dbReference type="Gene3D" id="3.40.30.10">
    <property type="entry name" value="Glutaredoxin"/>
    <property type="match status" value="1"/>
</dbReference>
<dbReference type="PROSITE" id="PS51352">
    <property type="entry name" value="THIOREDOXIN_2"/>
    <property type="match status" value="1"/>
</dbReference>
<accession>A0A1I0C8K0</accession>
<dbReference type="AlphaFoldDB" id="A0A1I0C8K0"/>
<name>A0A1I0C8K0_9EURY</name>
<dbReference type="PROSITE" id="PS00194">
    <property type="entry name" value="THIOREDOXIN_1"/>
    <property type="match status" value="1"/>
</dbReference>
<dbReference type="InterPro" id="IPR013766">
    <property type="entry name" value="Thioredoxin_domain"/>
</dbReference>
<dbReference type="InterPro" id="IPR017937">
    <property type="entry name" value="Thioredoxin_CS"/>
</dbReference>
<evidence type="ECO:0000313" key="10">
    <source>
        <dbReference type="Proteomes" id="UP000324021"/>
    </source>
</evidence>
<evidence type="ECO:0000313" key="7">
    <source>
        <dbReference type="EMBL" id="SDC52208.1"/>
    </source>
</evidence>
<protein>
    <submittedName>
        <fullName evidence="8">Thioredoxin</fullName>
    </submittedName>
</protein>
<dbReference type="InterPro" id="IPR036249">
    <property type="entry name" value="Thioredoxin-like_sf"/>
</dbReference>
<evidence type="ECO:0000259" key="6">
    <source>
        <dbReference type="PROSITE" id="PS51352"/>
    </source>
</evidence>
<keyword evidence="4" id="KW-0676">Redox-active center</keyword>
<keyword evidence="2" id="KW-0249">Electron transport</keyword>
<evidence type="ECO:0000256" key="1">
    <source>
        <dbReference type="ARBA" id="ARBA00022448"/>
    </source>
</evidence>
<dbReference type="EMBL" id="FMZP01000004">
    <property type="protein sequence ID" value="SDC52208.1"/>
    <property type="molecule type" value="Genomic_DNA"/>
</dbReference>
<dbReference type="FunFam" id="3.40.30.10:FF:000001">
    <property type="entry name" value="Thioredoxin"/>
    <property type="match status" value="1"/>
</dbReference>
<dbReference type="Proteomes" id="UP000324021">
    <property type="component" value="Unassembled WGS sequence"/>
</dbReference>
<dbReference type="GO" id="GO:0005737">
    <property type="term" value="C:cytoplasm"/>
    <property type="evidence" value="ECO:0007669"/>
    <property type="project" value="TreeGrafter"/>
</dbReference>
<evidence type="ECO:0000256" key="4">
    <source>
        <dbReference type="ARBA" id="ARBA00023284"/>
    </source>
</evidence>
<dbReference type="PANTHER" id="PTHR45663">
    <property type="entry name" value="GEO12009P1"/>
    <property type="match status" value="1"/>
</dbReference>
<keyword evidence="1" id="KW-0813">Transport</keyword>
<evidence type="ECO:0000313" key="8">
    <source>
        <dbReference type="EMBL" id="SET15811.1"/>
    </source>
</evidence>
<dbReference type="PRINTS" id="PR00421">
    <property type="entry name" value="THIOREDOXIN"/>
</dbReference>
<gene>
    <name evidence="8" type="ORF">SAMN04488694_10474</name>
    <name evidence="7" type="ORF">SAMN05192552_1004228</name>
</gene>
<dbReference type="EMBL" id="FOIC01000004">
    <property type="protein sequence ID" value="SET15811.1"/>
    <property type="molecule type" value="Genomic_DNA"/>
</dbReference>
<feature type="region of interest" description="Disordered" evidence="5">
    <location>
        <begin position="1"/>
        <end position="43"/>
    </location>
</feature>
<dbReference type="Pfam" id="PF00085">
    <property type="entry name" value="Thioredoxin"/>
    <property type="match status" value="1"/>
</dbReference>
<evidence type="ECO:0000256" key="5">
    <source>
        <dbReference type="SAM" id="MobiDB-lite"/>
    </source>
</evidence>
<feature type="compositionally biased region" description="Basic and acidic residues" evidence="5">
    <location>
        <begin position="8"/>
        <end position="24"/>
    </location>
</feature>
<dbReference type="RefSeq" id="WP_092930890.1">
    <property type="nucleotide sequence ID" value="NZ_FMZP01000004.1"/>
</dbReference>
<evidence type="ECO:0000256" key="2">
    <source>
        <dbReference type="ARBA" id="ARBA00022982"/>
    </source>
</evidence>
<organism evidence="8 9">
    <name type="scientific">Natrinema hispanicum</name>
    <dbReference type="NCBI Taxonomy" id="392421"/>
    <lineage>
        <taxon>Archaea</taxon>
        <taxon>Methanobacteriati</taxon>
        <taxon>Methanobacteriota</taxon>
        <taxon>Stenosarchaea group</taxon>
        <taxon>Halobacteria</taxon>
        <taxon>Halobacteriales</taxon>
        <taxon>Natrialbaceae</taxon>
        <taxon>Natrinema</taxon>
    </lineage>
</organism>
<sequence>MTDDQTLEEIRQRKLEELRDRAAGEEPADSTQGSPTEPISIHGAAELDDTVAEHDVVLVDFYADWCGPCQMLEPVVETIAAETDAAVAKVDIDANQQLAAEYGVRGVPTLVLFSDGQPAEQLVGMQQEAQLRSLVGKYA</sequence>
<reference evidence="8" key="1">
    <citation type="submission" date="2016-10" db="EMBL/GenBank/DDBJ databases">
        <authorList>
            <person name="de Groot N.N."/>
        </authorList>
    </citation>
    <scope>NUCLEOTIDE SEQUENCE [LARGE SCALE GENOMIC DNA]</scope>
    <source>
        <strain evidence="8">CDM_6</strain>
    </source>
</reference>
<proteinExistence type="predicted"/>
<keyword evidence="3" id="KW-1015">Disulfide bond</keyword>
<dbReference type="GO" id="GO:0015035">
    <property type="term" value="F:protein-disulfide reductase activity"/>
    <property type="evidence" value="ECO:0007669"/>
    <property type="project" value="InterPro"/>
</dbReference>
<dbReference type="STRING" id="392421.SAMN04488694_10474"/>
<dbReference type="OrthoDB" id="35385at2157"/>
<dbReference type="Proteomes" id="UP000199320">
    <property type="component" value="Unassembled WGS sequence"/>
</dbReference>
<dbReference type="SUPFAM" id="SSF52833">
    <property type="entry name" value="Thioredoxin-like"/>
    <property type="match status" value="1"/>
</dbReference>